<sequence>MMNELYLVLAGAAGVFMTKLADWVFSRKSTAEDVRSKEIDNEVKFADYYKTLLDDLSKRYEAKFNEVVALFASKERILKDEISLLTRKNKMLQTENAELHKRVFELEAKK</sequence>
<feature type="coiled-coil region" evidence="1">
    <location>
        <begin position="82"/>
        <end position="109"/>
    </location>
</feature>
<reference evidence="2 3" key="1">
    <citation type="submission" date="2009-01" db="EMBL/GenBank/DDBJ databases">
        <authorList>
            <person name="Qin X."/>
            <person name="Bachman B."/>
            <person name="Battles P."/>
            <person name="Bell A."/>
            <person name="Bess C."/>
            <person name="Bickham C."/>
            <person name="Chaboub L."/>
            <person name="Chen D."/>
            <person name="Coyle M."/>
            <person name="Deiros D.R."/>
            <person name="Dinh H."/>
            <person name="Forbes L."/>
            <person name="Fowler G."/>
            <person name="Francisco L."/>
            <person name="Fu Q."/>
            <person name="Gubbala S."/>
            <person name="Hale W."/>
            <person name="Han Y."/>
            <person name="Hemphill L."/>
            <person name="Highlander S.K."/>
            <person name="Hirani K."/>
            <person name="Hogues M."/>
            <person name="Jackson L."/>
            <person name="Jakkamsetti A."/>
            <person name="Javaid M."/>
            <person name="Jiang H."/>
            <person name="Korchina V."/>
            <person name="Kovar C."/>
            <person name="Lara F."/>
            <person name="Lee S."/>
            <person name="Mata R."/>
            <person name="Mathew T."/>
            <person name="Moen C."/>
            <person name="Morales K."/>
            <person name="Munidasa M."/>
            <person name="Nazareth L."/>
            <person name="Ngo R."/>
            <person name="Nguyen L."/>
            <person name="Okwuonu G."/>
            <person name="Ongeri F."/>
            <person name="Patil S."/>
            <person name="Petrosino J."/>
            <person name="Pham C."/>
            <person name="Pham P."/>
            <person name="Pu L.-L."/>
            <person name="Puazo M."/>
            <person name="Raj R."/>
            <person name="Reid J."/>
            <person name="Rouhana J."/>
            <person name="Saada N."/>
            <person name="Shang Y."/>
            <person name="Simmons D."/>
            <person name="Thornton R."/>
            <person name="Warren J."/>
            <person name="Weissenberger G."/>
            <person name="Zhang J."/>
            <person name="Zhang L."/>
            <person name="Zhou C."/>
            <person name="Zhu D."/>
            <person name="Muzny D."/>
            <person name="Worley K."/>
            <person name="Gibbs R."/>
        </authorList>
    </citation>
    <scope>NUCLEOTIDE SEQUENCE [LARGE SCALE GENOMIC DNA]</scope>
    <source>
        <strain evidence="2 3">ATCC 33300</strain>
    </source>
</reference>
<evidence type="ECO:0000313" key="3">
    <source>
        <dbReference type="Proteomes" id="UP000006241"/>
    </source>
</evidence>
<comment type="caution">
    <text evidence="2">The sequence shown here is derived from an EMBL/GenBank/DDBJ whole genome shotgun (WGS) entry which is preliminary data.</text>
</comment>
<keyword evidence="1" id="KW-0175">Coiled coil</keyword>
<accession>C2G3J3</accession>
<evidence type="ECO:0000313" key="2">
    <source>
        <dbReference type="EMBL" id="EEI90198.1"/>
    </source>
</evidence>
<dbReference type="HOGENOM" id="CLU_2195235_0_0_10"/>
<dbReference type="Proteomes" id="UP000006241">
    <property type="component" value="Unassembled WGS sequence"/>
</dbReference>
<protein>
    <submittedName>
        <fullName evidence="2">Uncharacterized protein</fullName>
    </submittedName>
</protein>
<dbReference type="AlphaFoldDB" id="C2G3J3"/>
<dbReference type="RefSeq" id="WP_003003555.1">
    <property type="nucleotide sequence ID" value="NZ_GG668630.1"/>
</dbReference>
<proteinExistence type="predicted"/>
<evidence type="ECO:0000256" key="1">
    <source>
        <dbReference type="SAM" id="Coils"/>
    </source>
</evidence>
<dbReference type="EMBL" id="ACHB01000092">
    <property type="protein sequence ID" value="EEI90198.1"/>
    <property type="molecule type" value="Genomic_DNA"/>
</dbReference>
<organism evidence="2 3">
    <name type="scientific">Sphingobacterium spiritivorum ATCC 33300</name>
    <dbReference type="NCBI Taxonomy" id="525372"/>
    <lineage>
        <taxon>Bacteria</taxon>
        <taxon>Pseudomonadati</taxon>
        <taxon>Bacteroidota</taxon>
        <taxon>Sphingobacteriia</taxon>
        <taxon>Sphingobacteriales</taxon>
        <taxon>Sphingobacteriaceae</taxon>
        <taxon>Sphingobacterium</taxon>
    </lineage>
</organism>
<name>C2G3J3_SPHSI</name>
<gene>
    <name evidence="2" type="ORF">HMPREF0765_4149</name>
</gene>